<dbReference type="Proteomes" id="UP001424441">
    <property type="component" value="Unassembled WGS sequence"/>
</dbReference>
<gene>
    <name evidence="1" type="ORF">GCM10008943_18660</name>
</gene>
<evidence type="ECO:0000313" key="1">
    <source>
        <dbReference type="EMBL" id="GAA0603412.1"/>
    </source>
</evidence>
<dbReference type="EMBL" id="BAAADE010000002">
    <property type="protein sequence ID" value="GAA0603412.1"/>
    <property type="molecule type" value="Genomic_DNA"/>
</dbReference>
<protein>
    <submittedName>
        <fullName evidence="1">Uncharacterized protein</fullName>
    </submittedName>
</protein>
<keyword evidence="2" id="KW-1185">Reference proteome</keyword>
<evidence type="ECO:0000313" key="2">
    <source>
        <dbReference type="Proteomes" id="UP001424441"/>
    </source>
</evidence>
<accession>A0ABN1G3W8</accession>
<reference evidence="1 2" key="1">
    <citation type="journal article" date="2019" name="Int. J. Syst. Evol. Microbiol.">
        <title>The Global Catalogue of Microorganisms (GCM) 10K type strain sequencing project: providing services to taxonomists for standard genome sequencing and annotation.</title>
        <authorList>
            <consortium name="The Broad Institute Genomics Platform"/>
            <consortium name="The Broad Institute Genome Sequencing Center for Infectious Disease"/>
            <person name="Wu L."/>
            <person name="Ma J."/>
        </authorList>
    </citation>
    <scope>NUCLEOTIDE SEQUENCE [LARGE SCALE GENOMIC DNA]</scope>
    <source>
        <strain evidence="1 2">JCM 15115</strain>
    </source>
</reference>
<sequence length="76" mass="8118">MKTNISINDIIKKAGGAASIALMSKGAVKKDAVYKWPSIGIPDRHWAPIIKATGLQAADLYQANLNARKTKKGRAA</sequence>
<name>A0ABN1G3W8_9HYPH</name>
<organism evidence="1 2">
    <name type="scientific">Paenochrobactrum glaciei</name>
    <dbReference type="NCBI Taxonomy" id="486407"/>
    <lineage>
        <taxon>Bacteria</taxon>
        <taxon>Pseudomonadati</taxon>
        <taxon>Pseudomonadota</taxon>
        <taxon>Alphaproteobacteria</taxon>
        <taxon>Hyphomicrobiales</taxon>
        <taxon>Brucellaceae</taxon>
        <taxon>Paenochrobactrum</taxon>
    </lineage>
</organism>
<dbReference type="RefSeq" id="WP_343804683.1">
    <property type="nucleotide sequence ID" value="NZ_BAAADE010000002.1"/>
</dbReference>
<comment type="caution">
    <text evidence="1">The sequence shown here is derived from an EMBL/GenBank/DDBJ whole genome shotgun (WGS) entry which is preliminary data.</text>
</comment>
<proteinExistence type="predicted"/>